<evidence type="ECO:0000313" key="2">
    <source>
        <dbReference type="Proteomes" id="UP000198414"/>
    </source>
</evidence>
<comment type="caution">
    <text evidence="1">The sequence shown here is derived from an EMBL/GenBank/DDBJ whole genome shotgun (WGS) entry which is preliminary data.</text>
</comment>
<reference evidence="1 2" key="1">
    <citation type="submission" date="2015-11" db="EMBL/GenBank/DDBJ databases">
        <title>Draft genome sequences of new species of the genus Lactobacillus isolated from orchardgrass silage.</title>
        <authorList>
            <person name="Tohno M."/>
            <person name="Tanizawa Y."/>
            <person name="Arita M."/>
        </authorList>
    </citation>
    <scope>NUCLEOTIDE SEQUENCE [LARGE SCALE GENOMIC DNA]</scope>
    <source>
        <strain evidence="1 2">IWT25</strain>
    </source>
</reference>
<organism evidence="1 2">
    <name type="scientific">Secundilactobacillus pentosiphilus</name>
    <dbReference type="NCBI Taxonomy" id="1714682"/>
    <lineage>
        <taxon>Bacteria</taxon>
        <taxon>Bacillati</taxon>
        <taxon>Bacillota</taxon>
        <taxon>Bacilli</taxon>
        <taxon>Lactobacillales</taxon>
        <taxon>Lactobacillaceae</taxon>
        <taxon>Secundilactobacillus</taxon>
    </lineage>
</organism>
<dbReference type="Proteomes" id="UP000198414">
    <property type="component" value="Unassembled WGS sequence"/>
</dbReference>
<protein>
    <submittedName>
        <fullName evidence="1">Uncharacterized protein</fullName>
    </submittedName>
</protein>
<dbReference type="RefSeq" id="WP_089121032.1">
    <property type="nucleotide sequence ID" value="NZ_BCMI01000009.1"/>
</dbReference>
<sequence>MAEGNYHLKQTEHELITELFKNGIMTVRDNAQSNNKRIHDYLRNPYRVDRFLKEMFNYRINHSNDCLLLIANKMPLATLDTQIVLASIQAIIDNNTVSQTIGHDQLLLAVNQVLLKQNITQDESSNTLNMLADRIKTLLIDQFHVLSTQNFVSDNSADQVIENYYIYNRHFFDFATLIVQYLSAKITNEEFPKNENLQRFNQLIMTRYYLDNDVDPELWKYAQQYRGRIASAWEDFPGYTLEMTNEYAILLNENTHKYQAKAVQLAIVVSKKIPITGYTKQQLSQVIDIEITNRYPNVAVTVYRNDTWAKLKELHLIKRIDDLFVQTTLVPRFEIVNNRTNAGCTTNVARTINAVTQENQTKIRCYHQRNTGNVRRFKRVKLHKRSVSPIPAYERKSQ</sequence>
<name>A0A1Z5IVL8_9LACO</name>
<dbReference type="AlphaFoldDB" id="A0A1Z5IVL8"/>
<evidence type="ECO:0000313" key="1">
    <source>
        <dbReference type="EMBL" id="GAX05840.1"/>
    </source>
</evidence>
<dbReference type="EMBL" id="BCMI01000009">
    <property type="protein sequence ID" value="GAX05840.1"/>
    <property type="molecule type" value="Genomic_DNA"/>
</dbReference>
<accession>A0A1Z5IVL8</accession>
<proteinExistence type="predicted"/>
<gene>
    <name evidence="1" type="ORF">IWT25_01165</name>
</gene>